<evidence type="ECO:0000313" key="2">
    <source>
        <dbReference type="Proteomes" id="UP000308600"/>
    </source>
</evidence>
<dbReference type="EMBL" id="ML208261">
    <property type="protein sequence ID" value="TFK76095.1"/>
    <property type="molecule type" value="Genomic_DNA"/>
</dbReference>
<protein>
    <submittedName>
        <fullName evidence="1">Uncharacterized protein</fullName>
    </submittedName>
</protein>
<organism evidence="1 2">
    <name type="scientific">Pluteus cervinus</name>
    <dbReference type="NCBI Taxonomy" id="181527"/>
    <lineage>
        <taxon>Eukaryota</taxon>
        <taxon>Fungi</taxon>
        <taxon>Dikarya</taxon>
        <taxon>Basidiomycota</taxon>
        <taxon>Agaricomycotina</taxon>
        <taxon>Agaricomycetes</taxon>
        <taxon>Agaricomycetidae</taxon>
        <taxon>Agaricales</taxon>
        <taxon>Pluteineae</taxon>
        <taxon>Pluteaceae</taxon>
        <taxon>Pluteus</taxon>
    </lineage>
</organism>
<name>A0ACD3BDZ6_9AGAR</name>
<sequence>MSEITIKQHSVALTAMWGQSLSFATGGYDHLVHLWDVQDDLISATCQPLAIKHTAQVQSLLSIHDTSRKLISASSDCNAHIWDLSSERVVNTLKASNSIFHLHKTRFPHCTLLEVAHRELQFEIRDHRLVPEEPVLRFGYPTAQTHGRYIRGDYREHAFACGARDGTIRVWDTRNIRAPCNNTECLPGEKIVQVVFTSSHLIACSIRNQFTLVPFP</sequence>
<reference evidence="1 2" key="1">
    <citation type="journal article" date="2019" name="Nat. Ecol. Evol.">
        <title>Megaphylogeny resolves global patterns of mushroom evolution.</title>
        <authorList>
            <person name="Varga T."/>
            <person name="Krizsan K."/>
            <person name="Foldi C."/>
            <person name="Dima B."/>
            <person name="Sanchez-Garcia M."/>
            <person name="Sanchez-Ramirez S."/>
            <person name="Szollosi G.J."/>
            <person name="Szarkandi J.G."/>
            <person name="Papp V."/>
            <person name="Albert L."/>
            <person name="Andreopoulos W."/>
            <person name="Angelini C."/>
            <person name="Antonin V."/>
            <person name="Barry K.W."/>
            <person name="Bougher N.L."/>
            <person name="Buchanan P."/>
            <person name="Buyck B."/>
            <person name="Bense V."/>
            <person name="Catcheside P."/>
            <person name="Chovatia M."/>
            <person name="Cooper J."/>
            <person name="Damon W."/>
            <person name="Desjardin D."/>
            <person name="Finy P."/>
            <person name="Geml J."/>
            <person name="Haridas S."/>
            <person name="Hughes K."/>
            <person name="Justo A."/>
            <person name="Karasinski D."/>
            <person name="Kautmanova I."/>
            <person name="Kiss B."/>
            <person name="Kocsube S."/>
            <person name="Kotiranta H."/>
            <person name="LaButti K.M."/>
            <person name="Lechner B.E."/>
            <person name="Liimatainen K."/>
            <person name="Lipzen A."/>
            <person name="Lukacs Z."/>
            <person name="Mihaltcheva S."/>
            <person name="Morgado L.N."/>
            <person name="Niskanen T."/>
            <person name="Noordeloos M.E."/>
            <person name="Ohm R.A."/>
            <person name="Ortiz-Santana B."/>
            <person name="Ovrebo C."/>
            <person name="Racz N."/>
            <person name="Riley R."/>
            <person name="Savchenko A."/>
            <person name="Shiryaev A."/>
            <person name="Soop K."/>
            <person name="Spirin V."/>
            <person name="Szebenyi C."/>
            <person name="Tomsovsky M."/>
            <person name="Tulloss R.E."/>
            <person name="Uehling J."/>
            <person name="Grigoriev I.V."/>
            <person name="Vagvolgyi C."/>
            <person name="Papp T."/>
            <person name="Martin F.M."/>
            <person name="Miettinen O."/>
            <person name="Hibbett D.S."/>
            <person name="Nagy L.G."/>
        </authorList>
    </citation>
    <scope>NUCLEOTIDE SEQUENCE [LARGE SCALE GENOMIC DNA]</scope>
    <source>
        <strain evidence="1 2">NL-1719</strain>
    </source>
</reference>
<evidence type="ECO:0000313" key="1">
    <source>
        <dbReference type="EMBL" id="TFK76095.1"/>
    </source>
</evidence>
<accession>A0ACD3BDZ6</accession>
<dbReference type="Proteomes" id="UP000308600">
    <property type="component" value="Unassembled WGS sequence"/>
</dbReference>
<gene>
    <name evidence="1" type="ORF">BDN72DRAFT_867796</name>
</gene>
<keyword evidence="2" id="KW-1185">Reference proteome</keyword>
<proteinExistence type="predicted"/>